<protein>
    <recommendedName>
        <fullName evidence="5">Secreted protein</fullName>
    </recommendedName>
</protein>
<feature type="transmembrane region" description="Helical" evidence="1">
    <location>
        <begin position="107"/>
        <end position="125"/>
    </location>
</feature>
<name>A0ABU6T8L8_9FABA</name>
<keyword evidence="2" id="KW-0732">Signal</keyword>
<evidence type="ECO:0008006" key="5">
    <source>
        <dbReference type="Google" id="ProtNLM"/>
    </source>
</evidence>
<keyword evidence="1" id="KW-0472">Membrane</keyword>
<sequence length="134" mass="13772">MSHSAAARSCALLFAVNGATTSTATAAVSLAGAAEGGEALSRTSDLLLEARSSVFANNGWPDNTTFGVTSTWSTIATAIASTYSIPKPVSKSRYAEPTTWPKEGPNTTSIVVVVVAAALFIRRFIGSGSGCQRE</sequence>
<proteinExistence type="predicted"/>
<dbReference type="Proteomes" id="UP001341840">
    <property type="component" value="Unassembled WGS sequence"/>
</dbReference>
<keyword evidence="4" id="KW-1185">Reference proteome</keyword>
<comment type="caution">
    <text evidence="3">The sequence shown here is derived from an EMBL/GenBank/DDBJ whole genome shotgun (WGS) entry which is preliminary data.</text>
</comment>
<evidence type="ECO:0000313" key="3">
    <source>
        <dbReference type="EMBL" id="MED6144869.1"/>
    </source>
</evidence>
<reference evidence="3 4" key="1">
    <citation type="journal article" date="2023" name="Plants (Basel)">
        <title>Bridging the Gap: Combining Genomics and Transcriptomics Approaches to Understand Stylosanthes scabra, an Orphan Legume from the Brazilian Caatinga.</title>
        <authorList>
            <person name="Ferreira-Neto J.R.C."/>
            <person name="da Silva M.D."/>
            <person name="Binneck E."/>
            <person name="de Melo N.F."/>
            <person name="da Silva R.H."/>
            <person name="de Melo A.L.T.M."/>
            <person name="Pandolfi V."/>
            <person name="Bustamante F.O."/>
            <person name="Brasileiro-Vidal A.C."/>
            <person name="Benko-Iseppon A.M."/>
        </authorList>
    </citation>
    <scope>NUCLEOTIDE SEQUENCE [LARGE SCALE GENOMIC DNA]</scope>
    <source>
        <tissue evidence="3">Leaves</tissue>
    </source>
</reference>
<evidence type="ECO:0000256" key="2">
    <source>
        <dbReference type="SAM" id="SignalP"/>
    </source>
</evidence>
<feature type="signal peptide" evidence="2">
    <location>
        <begin position="1"/>
        <end position="26"/>
    </location>
</feature>
<organism evidence="3 4">
    <name type="scientific">Stylosanthes scabra</name>
    <dbReference type="NCBI Taxonomy" id="79078"/>
    <lineage>
        <taxon>Eukaryota</taxon>
        <taxon>Viridiplantae</taxon>
        <taxon>Streptophyta</taxon>
        <taxon>Embryophyta</taxon>
        <taxon>Tracheophyta</taxon>
        <taxon>Spermatophyta</taxon>
        <taxon>Magnoliopsida</taxon>
        <taxon>eudicotyledons</taxon>
        <taxon>Gunneridae</taxon>
        <taxon>Pentapetalae</taxon>
        <taxon>rosids</taxon>
        <taxon>fabids</taxon>
        <taxon>Fabales</taxon>
        <taxon>Fabaceae</taxon>
        <taxon>Papilionoideae</taxon>
        <taxon>50 kb inversion clade</taxon>
        <taxon>dalbergioids sensu lato</taxon>
        <taxon>Dalbergieae</taxon>
        <taxon>Pterocarpus clade</taxon>
        <taxon>Stylosanthes</taxon>
    </lineage>
</organism>
<keyword evidence="1" id="KW-0812">Transmembrane</keyword>
<dbReference type="EMBL" id="JASCZI010090682">
    <property type="protein sequence ID" value="MED6144869.1"/>
    <property type="molecule type" value="Genomic_DNA"/>
</dbReference>
<accession>A0ABU6T8L8</accession>
<feature type="chain" id="PRO_5046866578" description="Secreted protein" evidence="2">
    <location>
        <begin position="27"/>
        <end position="134"/>
    </location>
</feature>
<evidence type="ECO:0000313" key="4">
    <source>
        <dbReference type="Proteomes" id="UP001341840"/>
    </source>
</evidence>
<keyword evidence="1" id="KW-1133">Transmembrane helix</keyword>
<evidence type="ECO:0000256" key="1">
    <source>
        <dbReference type="SAM" id="Phobius"/>
    </source>
</evidence>
<gene>
    <name evidence="3" type="ORF">PIB30_019658</name>
</gene>